<dbReference type="RefSeq" id="WP_099119168.1">
    <property type="nucleotide sequence ID" value="NZ_NJAK01000003.1"/>
</dbReference>
<accession>A0A2D0K825</accession>
<reference evidence="3 4" key="1">
    <citation type="journal article" date="2017" name="Nat. Microbiol.">
        <title>Natural product diversity associated with the nematode symbionts Photorhabdus and Xenorhabdus.</title>
        <authorList>
            <person name="Tobias N.J."/>
            <person name="Wolff H."/>
            <person name="Djahanschiri B."/>
            <person name="Grundmann F."/>
            <person name="Kronenwerth M."/>
            <person name="Shi Y.M."/>
            <person name="Simonyi S."/>
            <person name="Grun P."/>
            <person name="Shapiro-Ilan D."/>
            <person name="Pidot S.J."/>
            <person name="Stinear T.P."/>
            <person name="Ebersberger I."/>
            <person name="Bode H.B."/>
        </authorList>
    </citation>
    <scope>NUCLEOTIDE SEQUENCE [LARGE SCALE GENOMIC DNA]</scope>
    <source>
        <strain evidence="3 4">DSM 22670</strain>
    </source>
</reference>
<comment type="caution">
    <text evidence="3">The sequence shown here is derived from an EMBL/GenBank/DDBJ whole genome shotgun (WGS) entry which is preliminary data.</text>
</comment>
<gene>
    <name evidence="3" type="primary">parM</name>
    <name evidence="3" type="ORF">Xish_03628</name>
</gene>
<name>A0A2D0K825_9GAMM</name>
<dbReference type="Pfam" id="PF06406">
    <property type="entry name" value="StbA_N"/>
    <property type="match status" value="1"/>
</dbReference>
<protein>
    <submittedName>
        <fullName evidence="3">Plasmid segregation protein ParM</fullName>
    </submittedName>
</protein>
<organism evidence="3 4">
    <name type="scientific">Xenorhabdus ishibashii</name>
    <dbReference type="NCBI Taxonomy" id="1034471"/>
    <lineage>
        <taxon>Bacteria</taxon>
        <taxon>Pseudomonadati</taxon>
        <taxon>Pseudomonadota</taxon>
        <taxon>Gammaproteobacteria</taxon>
        <taxon>Enterobacterales</taxon>
        <taxon>Morganellaceae</taxon>
        <taxon>Xenorhabdus</taxon>
    </lineage>
</organism>
<feature type="domain" description="Plasmid segregation protein ParM C-terminal" evidence="2">
    <location>
        <begin position="164"/>
        <end position="286"/>
    </location>
</feature>
<dbReference type="Pfam" id="PF21523">
    <property type="entry name" value="ParM_N"/>
    <property type="match status" value="1"/>
</dbReference>
<dbReference type="Gene3D" id="3.30.420.40">
    <property type="match status" value="2"/>
</dbReference>
<feature type="domain" description="Plasmid segregation protein ParM/StbA N-terminal" evidence="1">
    <location>
        <begin position="1"/>
        <end position="154"/>
    </location>
</feature>
<dbReference type="InterPro" id="IPR048345">
    <property type="entry name" value="ParM_C"/>
</dbReference>
<dbReference type="InterPro" id="IPR043129">
    <property type="entry name" value="ATPase_NBD"/>
</dbReference>
<dbReference type="OrthoDB" id="5857832at2"/>
<proteinExistence type="predicted"/>
<dbReference type="Proteomes" id="UP000222168">
    <property type="component" value="Unassembled WGS sequence"/>
</dbReference>
<evidence type="ECO:0000259" key="1">
    <source>
        <dbReference type="Pfam" id="PF06406"/>
    </source>
</evidence>
<keyword evidence="4" id="KW-1185">Reference proteome</keyword>
<evidence type="ECO:0000259" key="2">
    <source>
        <dbReference type="Pfam" id="PF21523"/>
    </source>
</evidence>
<dbReference type="SUPFAM" id="SSF53067">
    <property type="entry name" value="Actin-like ATPase domain"/>
    <property type="match status" value="2"/>
</dbReference>
<dbReference type="AlphaFoldDB" id="A0A2D0K825"/>
<evidence type="ECO:0000313" key="4">
    <source>
        <dbReference type="Proteomes" id="UP000222168"/>
    </source>
</evidence>
<evidence type="ECO:0000313" key="3">
    <source>
        <dbReference type="EMBL" id="PHM59510.1"/>
    </source>
</evidence>
<sequence length="287" mass="32313">MIVFCDDGSTATKLSWFDTNNKLQTSVITNGFTSSWKSSGFGITSYNYLLEDQRYSYSPNSHEIEVTTNIRYQYNGINALGIQQALQESGLKPQLIDIVVTLPISEYYDSDSQENTQNIKNKIKNIKRKISLNKGNVFTFNNVYVYPESIPALVPELEKTHILDYEKSLILDLGGTTLDCGLIMGEFKDVIKVSGAHNIGTQSLIKEISNALLKADTCMNFNDTDIFIRKMLNNEDIAPLVNNIEQIPKIKEQLVISLKKLAKSCVNHIEQNYEGFQRIYITGGGQN</sequence>
<dbReference type="InterPro" id="IPR009440">
    <property type="entry name" value="ParM/StbA_N"/>
</dbReference>
<dbReference type="EMBL" id="NJAK01000003">
    <property type="protein sequence ID" value="PHM59510.1"/>
    <property type="molecule type" value="Genomic_DNA"/>
</dbReference>